<sequence>MSLEQLKVLAGGIVHFLLRPFTPFLAAAIYPFVGMELAFVLLNIIFLALGTLFVYKLTEAFAGRVAAFSVAVLFPSLPVILHYAVGSRVDMSGFMFAPLLAYIILFRMGWRWSTVKSVALGLLLGISLLARESNVFAILLLLMLMLWKKITPKNLLKVLLSAAVPPLAWMIMTGLTYTITLEELMVTHGGYEGLLKNPVLFLRSFAGFSIPAILLAMLGFLNVDSDGAKKIYLLFASTLIPLLPLPQIPDVRVTFTTFPAIVPLVGIGLVRLAGSLASKPVLSSIGERGWLAILLIAILAYNNYMGLKWFRLIPL</sequence>
<gene>
    <name evidence="2" type="ORF">B9J98_01065</name>
</gene>
<evidence type="ECO:0008006" key="4">
    <source>
        <dbReference type="Google" id="ProtNLM"/>
    </source>
</evidence>
<feature type="transmembrane region" description="Helical" evidence="1">
    <location>
        <begin position="260"/>
        <end position="277"/>
    </location>
</feature>
<keyword evidence="1" id="KW-1133">Transmembrane helix</keyword>
<evidence type="ECO:0000313" key="3">
    <source>
        <dbReference type="Proteomes" id="UP000244066"/>
    </source>
</evidence>
<protein>
    <recommendedName>
        <fullName evidence="4">Glycosyltransferase RgtA/B/C/D-like domain-containing protein</fullName>
    </recommendedName>
</protein>
<evidence type="ECO:0000256" key="1">
    <source>
        <dbReference type="SAM" id="Phobius"/>
    </source>
</evidence>
<feature type="transmembrane region" description="Helical" evidence="1">
    <location>
        <begin position="289"/>
        <end position="307"/>
    </location>
</feature>
<organism evidence="2 3">
    <name type="scientific">Candidatus Terraquivivens tikiterensis</name>
    <dbReference type="NCBI Taxonomy" id="1980982"/>
    <lineage>
        <taxon>Archaea</taxon>
        <taxon>Nitrososphaerota</taxon>
        <taxon>Candidatus Wolframiiraptoraceae</taxon>
        <taxon>Candidatus Terraquivivens</taxon>
    </lineage>
</organism>
<keyword evidence="1" id="KW-0812">Transmembrane</keyword>
<reference evidence="2 3" key="1">
    <citation type="submission" date="2017-04" db="EMBL/GenBank/DDBJ databases">
        <title>Draft Aigarchaeota genome from a New Zealand hot spring.</title>
        <authorList>
            <person name="Reysenbach A.-L."/>
            <person name="Donaho J.A."/>
            <person name="Gerhart J."/>
            <person name="Kelley J.F."/>
            <person name="Kouba K."/>
            <person name="Podar M."/>
            <person name="Stott M."/>
        </authorList>
    </citation>
    <scope>NUCLEOTIDE SEQUENCE [LARGE SCALE GENOMIC DNA]</scope>
    <source>
        <strain evidence="2">NZ13_MG1</strain>
    </source>
</reference>
<evidence type="ECO:0000313" key="2">
    <source>
        <dbReference type="EMBL" id="PUA34211.1"/>
    </source>
</evidence>
<keyword evidence="1" id="KW-0472">Membrane</keyword>
<feature type="transmembrane region" description="Helical" evidence="1">
    <location>
        <begin position="158"/>
        <end position="180"/>
    </location>
</feature>
<feature type="transmembrane region" description="Helical" evidence="1">
    <location>
        <begin position="231"/>
        <end position="248"/>
    </location>
</feature>
<feature type="transmembrane region" description="Helical" evidence="1">
    <location>
        <begin position="122"/>
        <end position="146"/>
    </location>
</feature>
<feature type="transmembrane region" description="Helical" evidence="1">
    <location>
        <begin position="12"/>
        <end position="30"/>
    </location>
</feature>
<feature type="transmembrane region" description="Helical" evidence="1">
    <location>
        <begin position="200"/>
        <end position="219"/>
    </location>
</feature>
<feature type="transmembrane region" description="Helical" evidence="1">
    <location>
        <begin position="37"/>
        <end position="55"/>
    </location>
</feature>
<feature type="transmembrane region" description="Helical" evidence="1">
    <location>
        <begin position="93"/>
        <end position="110"/>
    </location>
</feature>
<dbReference type="AlphaFoldDB" id="A0A2R7Y9I9"/>
<dbReference type="EMBL" id="NDWU01000002">
    <property type="protein sequence ID" value="PUA34211.1"/>
    <property type="molecule type" value="Genomic_DNA"/>
</dbReference>
<proteinExistence type="predicted"/>
<dbReference type="Proteomes" id="UP000244066">
    <property type="component" value="Unassembled WGS sequence"/>
</dbReference>
<name>A0A2R7Y9I9_9ARCH</name>
<comment type="caution">
    <text evidence="2">The sequence shown here is derived from an EMBL/GenBank/DDBJ whole genome shotgun (WGS) entry which is preliminary data.</text>
</comment>
<feature type="transmembrane region" description="Helical" evidence="1">
    <location>
        <begin position="61"/>
        <end position="81"/>
    </location>
</feature>
<accession>A0A2R7Y9I9</accession>